<dbReference type="EC" id="2.4.1.255" evidence="3"/>
<dbReference type="SMART" id="SM00028">
    <property type="entry name" value="TPR"/>
    <property type="match status" value="4"/>
</dbReference>
<keyword evidence="10" id="KW-1185">Reference proteome</keyword>
<protein>
    <recommendedName>
        <fullName evidence="3">protein O-GlcNAc transferase</fullName>
        <ecNumber evidence="3">2.4.1.255</ecNumber>
    </recommendedName>
</protein>
<dbReference type="SUPFAM" id="SSF53756">
    <property type="entry name" value="UDP-Glycosyltransferase/glycogen phosphorylase"/>
    <property type="match status" value="1"/>
</dbReference>
<evidence type="ECO:0000256" key="5">
    <source>
        <dbReference type="ARBA" id="ARBA00022679"/>
    </source>
</evidence>
<dbReference type="InterPro" id="IPR029489">
    <property type="entry name" value="OGT/SEC/SPY_C"/>
</dbReference>
<feature type="domain" description="O-GlcNAc transferase C-terminal" evidence="8">
    <location>
        <begin position="442"/>
        <end position="609"/>
    </location>
</feature>
<dbReference type="Pfam" id="PF13844">
    <property type="entry name" value="Glyco_transf_41"/>
    <property type="match status" value="1"/>
</dbReference>
<dbReference type="InterPro" id="IPR011990">
    <property type="entry name" value="TPR-like_helical_dom_sf"/>
</dbReference>
<dbReference type="Gene3D" id="1.25.40.10">
    <property type="entry name" value="Tetratricopeptide repeat domain"/>
    <property type="match status" value="2"/>
</dbReference>
<sequence length="634" mass="68649">MTATPAPTPIPTLGLAAHHLRENRPAETERLCRALLEAAPLGPQAASAWHLLSVVARTVGKHDAAVLCLSQAAALEPLAAHHRVGLAEALRALGRTDEAAAAFRQAAVLAPPAAAPWLLALGTVRLEQGQAAEAAAVLARAAILDPRSAEAWRRLAIAEQRAGRLEAARAAYARAYTEGGDGAMKLREALTLPVITRDRAEIADIRRRFLAIMEALERDRPPLADPLGQVGTTPFLLAYHAEDDRPLQAAMARACAAMCPSLLEVAPHCRPDAVPVPHPDGRVHVGFLSEHFFGHTIGQLNVGLIERLPRDRFHVTLLVRPARMDGHRARLLAAAERVVELPGDLAGARAAVAAERLDLLHYTDIGMTPFSYFLAFARLAPVQCLTWGHPDTTGITNLDVFLTCDAMEPEGAEAHYTERLVRLPGPTVHYRPPPPRDPEPGRAAFGLPEDATLYICPQSLFKFHPDFDPVLAAILRGDPRGLLLLVDPRAHAPALLERLGGHAPDIVDRVRVLPGQGTADFVALMGLSDVMLDPLHYSGGNTSLEALSRGTPIVTWPGAFMRGRHTHGFYRLMGMTDLVARDHGHYVELALRLGTDPGFRETMRARIRERCGVLYENDATVAAIADFLERAVGR</sequence>
<evidence type="ECO:0000256" key="6">
    <source>
        <dbReference type="ARBA" id="ARBA00022737"/>
    </source>
</evidence>
<dbReference type="InterPro" id="IPR051939">
    <property type="entry name" value="Glycosyltr_41/O-GlcNAc_trsf"/>
</dbReference>
<dbReference type="RefSeq" id="WP_180286814.1">
    <property type="nucleotide sequence ID" value="NZ_JABFDB010000051.1"/>
</dbReference>
<name>A0ABX2TLN1_9PROT</name>
<evidence type="ECO:0000313" key="10">
    <source>
        <dbReference type="Proteomes" id="UP000584642"/>
    </source>
</evidence>
<accession>A0ABX2TLN1</accession>
<dbReference type="PANTHER" id="PTHR44835">
    <property type="entry name" value="UDP-N-ACETYLGLUCOSAMINE--PEPTIDE N-ACETYLGLUCOSAMINYLTRANSFERASE SPINDLY-RELATED"/>
    <property type="match status" value="1"/>
</dbReference>
<comment type="similarity">
    <text evidence="2">Belongs to the glycosyltransferase 41 family. O-GlcNAc transferase subfamily.</text>
</comment>
<dbReference type="PANTHER" id="PTHR44835:SF1">
    <property type="entry name" value="PROTEIN O-GLCNAC TRANSFERASE"/>
    <property type="match status" value="1"/>
</dbReference>
<keyword evidence="5" id="KW-0808">Transferase</keyword>
<evidence type="ECO:0000259" key="8">
    <source>
        <dbReference type="Pfam" id="PF13844"/>
    </source>
</evidence>
<dbReference type="SUPFAM" id="SSF48452">
    <property type="entry name" value="TPR-like"/>
    <property type="match status" value="1"/>
</dbReference>
<evidence type="ECO:0000313" key="9">
    <source>
        <dbReference type="EMBL" id="NYZ25044.1"/>
    </source>
</evidence>
<evidence type="ECO:0000256" key="7">
    <source>
        <dbReference type="ARBA" id="ARBA00022803"/>
    </source>
</evidence>
<dbReference type="EMBL" id="JABFDB010000051">
    <property type="protein sequence ID" value="NYZ25044.1"/>
    <property type="molecule type" value="Genomic_DNA"/>
</dbReference>
<dbReference type="Gene3D" id="3.40.50.11380">
    <property type="match status" value="1"/>
</dbReference>
<evidence type="ECO:0000256" key="2">
    <source>
        <dbReference type="ARBA" id="ARBA00005386"/>
    </source>
</evidence>
<evidence type="ECO:0000256" key="4">
    <source>
        <dbReference type="ARBA" id="ARBA00022676"/>
    </source>
</evidence>
<gene>
    <name evidence="9" type="ORF">HND93_35525</name>
</gene>
<evidence type="ECO:0000256" key="3">
    <source>
        <dbReference type="ARBA" id="ARBA00011970"/>
    </source>
</evidence>
<dbReference type="Gene3D" id="3.40.50.2000">
    <property type="entry name" value="Glycogen Phosphorylase B"/>
    <property type="match status" value="1"/>
</dbReference>
<reference evidence="9 10" key="1">
    <citation type="submission" date="2020-05" db="EMBL/GenBank/DDBJ databases">
        <title>Azospirillum oleiclasticum sp. nov, a nitrogen-fixing and heavy crude oil-emulsifying bacterium isolated from the crude oil of Yumen Oilfield.</title>
        <authorList>
            <person name="Wu D."/>
            <person name="Cai M."/>
            <person name="Zhang X."/>
        </authorList>
    </citation>
    <scope>NUCLEOTIDE SEQUENCE [LARGE SCALE GENOMIC DNA]</scope>
    <source>
        <strain evidence="9 10">ROY-1-1-2</strain>
    </source>
</reference>
<proteinExistence type="inferred from homology"/>
<dbReference type="Pfam" id="PF13432">
    <property type="entry name" value="TPR_16"/>
    <property type="match status" value="2"/>
</dbReference>
<dbReference type="InterPro" id="IPR019734">
    <property type="entry name" value="TPR_rpt"/>
</dbReference>
<evidence type="ECO:0000256" key="1">
    <source>
        <dbReference type="ARBA" id="ARBA00004922"/>
    </source>
</evidence>
<comment type="caution">
    <text evidence="9">The sequence shown here is derived from an EMBL/GenBank/DDBJ whole genome shotgun (WGS) entry which is preliminary data.</text>
</comment>
<comment type="pathway">
    <text evidence="1">Protein modification; protein glycosylation.</text>
</comment>
<dbReference type="Proteomes" id="UP000584642">
    <property type="component" value="Unassembled WGS sequence"/>
</dbReference>
<organism evidence="9 10">
    <name type="scientific">Azospirillum oleiclasticum</name>
    <dbReference type="NCBI Taxonomy" id="2735135"/>
    <lineage>
        <taxon>Bacteria</taxon>
        <taxon>Pseudomonadati</taxon>
        <taxon>Pseudomonadota</taxon>
        <taxon>Alphaproteobacteria</taxon>
        <taxon>Rhodospirillales</taxon>
        <taxon>Azospirillaceae</taxon>
        <taxon>Azospirillum</taxon>
    </lineage>
</organism>
<keyword evidence="4" id="KW-0328">Glycosyltransferase</keyword>
<keyword evidence="6" id="KW-0677">Repeat</keyword>
<keyword evidence="7" id="KW-0802">TPR repeat</keyword>